<proteinExistence type="inferred from homology"/>
<feature type="active site" description="Nucleophile" evidence="4">
    <location>
        <position position="407"/>
    </location>
</feature>
<protein>
    <submittedName>
        <fullName evidence="7">23S rRNA (Uracil-5-)-methyltransferase RumA</fullName>
    </submittedName>
</protein>
<keyword evidence="3 4" id="KW-0949">S-adenosyl-L-methionine</keyword>
<dbReference type="HOGENOM" id="CLU_014689_7_2_9"/>
<organism evidence="7 8">
    <name type="scientific">Thermoanaerobacter thermohydrosulfuricus WC1</name>
    <dbReference type="NCBI Taxonomy" id="1198630"/>
    <lineage>
        <taxon>Bacteria</taxon>
        <taxon>Bacillati</taxon>
        <taxon>Bacillota</taxon>
        <taxon>Clostridia</taxon>
        <taxon>Thermoanaerobacterales</taxon>
        <taxon>Thermoanaerobacteraceae</taxon>
        <taxon>Thermoanaerobacter</taxon>
    </lineage>
</organism>
<evidence type="ECO:0000313" key="8">
    <source>
        <dbReference type="Proteomes" id="UP000013242"/>
    </source>
</evidence>
<evidence type="ECO:0000256" key="3">
    <source>
        <dbReference type="ARBA" id="ARBA00022691"/>
    </source>
</evidence>
<evidence type="ECO:0000256" key="4">
    <source>
        <dbReference type="PROSITE-ProRule" id="PRU01024"/>
    </source>
</evidence>
<dbReference type="InterPro" id="IPR029063">
    <property type="entry name" value="SAM-dependent_MTases_sf"/>
</dbReference>
<dbReference type="PANTHER" id="PTHR11061:SF30">
    <property type="entry name" value="TRNA (URACIL(54)-C(5))-METHYLTRANSFERASE"/>
    <property type="match status" value="1"/>
</dbReference>
<dbReference type="InterPro" id="IPR002792">
    <property type="entry name" value="TRAM_dom"/>
</dbReference>
<dbReference type="Pfam" id="PF05958">
    <property type="entry name" value="tRNA_U5-meth_tr"/>
    <property type="match status" value="1"/>
</dbReference>
<dbReference type="PROSITE" id="PS01231">
    <property type="entry name" value="TRMA_2"/>
    <property type="match status" value="1"/>
</dbReference>
<comment type="similarity">
    <text evidence="4">Belongs to the class I-like SAM-binding methyltransferase superfamily. RNA M5U methyltransferase family.</text>
</comment>
<reference evidence="7 8" key="1">
    <citation type="journal article" date="2013" name="PLoS ONE">
        <title>Genomic Evaluation of Thermoanaerobacter spp. for the Construction of Designer Co-Cultures to Improve Lignocellulosic Biofuel Production.</title>
        <authorList>
            <person name="Verbeke T.J."/>
            <person name="Zhang X."/>
            <person name="Henrissat B."/>
            <person name="Spicer V."/>
            <person name="Rydzak T."/>
            <person name="Krokhin O.V."/>
            <person name="Fristensky B."/>
            <person name="Levin D.B."/>
            <person name="Sparling R."/>
        </authorList>
    </citation>
    <scope>NUCLEOTIDE SEQUENCE [LARGE SCALE GENOMIC DNA]</scope>
    <source>
        <strain evidence="7 8">WC1</strain>
    </source>
</reference>
<dbReference type="PROSITE" id="PS01230">
    <property type="entry name" value="TRMA_1"/>
    <property type="match status" value="1"/>
</dbReference>
<dbReference type="InterPro" id="IPR010280">
    <property type="entry name" value="U5_MeTrfase_fam"/>
</dbReference>
<keyword evidence="1 4" id="KW-0489">Methyltransferase</keyword>
<dbReference type="SUPFAM" id="SSF53335">
    <property type="entry name" value="S-adenosyl-L-methionine-dependent methyltransferases"/>
    <property type="match status" value="1"/>
</dbReference>
<dbReference type="FunFam" id="3.40.50.150:FF:000009">
    <property type="entry name" value="23S rRNA (Uracil(1939)-C(5))-methyltransferase RlmD"/>
    <property type="match status" value="1"/>
</dbReference>
<accession>M8CQ33</accession>
<evidence type="ECO:0000313" key="7">
    <source>
        <dbReference type="EMBL" id="EMT39250.1"/>
    </source>
</evidence>
<dbReference type="InterPro" id="IPR012340">
    <property type="entry name" value="NA-bd_OB-fold"/>
</dbReference>
<comment type="caution">
    <text evidence="7">The sequence shown here is derived from an EMBL/GenBank/DDBJ whole genome shotgun (WGS) entry which is preliminary data.</text>
</comment>
<gene>
    <name evidence="7" type="ORF">TthWC1_1112</name>
</gene>
<name>M8CQ33_THETY</name>
<dbReference type="Pfam" id="PF01938">
    <property type="entry name" value="TRAM"/>
    <property type="match status" value="1"/>
</dbReference>
<dbReference type="InterPro" id="IPR030391">
    <property type="entry name" value="MeTrfase_TrmA_CS"/>
</dbReference>
<sequence length="452" mass="51401">MRKNDVITVDVKEMEFGGFGIGYFEGKKVKIKGALLGQKIKAKVKKVKKDMVEGEIVEVIENSTLEKQSLCPHFGDCGGCTYQNVSYQDQLKIKEDILKKLFEKEGITEYEFLGIVKSPKEHGYRNKMEYTFGKDKEGNAALGLHRKGRFYEVIMTDKCNIVEDDFLKALNLTFDYAIKKGLPFYDKKTHEGFLRHLVVRKASKSGEILLNIVTTTQLQHDFTELIERYKNANFESRLVGVLHTQNDSWSDAVVCERLEVLYGRDYLIEEILDLKFKISAFSFFQTNSYGAEKLYETVREFAGDVSDKIVFDLYSGTGTIGIIMAPMAKKVIGIELVEEAVMSARKNAELNGLENCTFIAGDVSQKLKEIKEKPDVVIVDPPRSGINPKALEDIVKFNAEKIVYVSCNPESLVRDLKTLSEDVYKVKKVKCVDMFPHTYHVECVTLMSRVEK</sequence>
<keyword evidence="2 4" id="KW-0808">Transferase</keyword>
<dbReference type="Gene3D" id="2.40.50.140">
    <property type="entry name" value="Nucleic acid-binding proteins"/>
    <property type="match status" value="1"/>
</dbReference>
<dbReference type="PROSITE" id="PS50926">
    <property type="entry name" value="TRAM"/>
    <property type="match status" value="1"/>
</dbReference>
<feature type="binding site" evidence="4">
    <location>
        <position position="314"/>
    </location>
    <ligand>
        <name>S-adenosyl-L-methionine</name>
        <dbReference type="ChEBI" id="CHEBI:59789"/>
    </ligand>
</feature>
<evidence type="ECO:0000259" key="6">
    <source>
        <dbReference type="PROSITE" id="PS50926"/>
    </source>
</evidence>
<keyword evidence="8" id="KW-1185">Reference proteome</keyword>
<dbReference type="EMBL" id="AMYG01000029">
    <property type="protein sequence ID" value="EMT39250.1"/>
    <property type="molecule type" value="Genomic_DNA"/>
</dbReference>
<dbReference type="PROSITE" id="PS51687">
    <property type="entry name" value="SAM_MT_RNA_M5U"/>
    <property type="match status" value="1"/>
</dbReference>
<dbReference type="PATRIC" id="fig|1198630.3.peg.1142"/>
<dbReference type="InterPro" id="IPR030390">
    <property type="entry name" value="MeTrfase_TrmA_AS"/>
</dbReference>
<evidence type="ECO:0000256" key="2">
    <source>
        <dbReference type="ARBA" id="ARBA00022679"/>
    </source>
</evidence>
<dbReference type="Proteomes" id="UP000013242">
    <property type="component" value="Unassembled WGS sequence"/>
</dbReference>
<dbReference type="NCBIfam" id="TIGR00479">
    <property type="entry name" value="rumA"/>
    <property type="match status" value="1"/>
</dbReference>
<feature type="active site" evidence="5">
    <location>
        <position position="407"/>
    </location>
</feature>
<evidence type="ECO:0000256" key="1">
    <source>
        <dbReference type="ARBA" id="ARBA00022603"/>
    </source>
</evidence>
<dbReference type="CDD" id="cd02440">
    <property type="entry name" value="AdoMet_MTases"/>
    <property type="match status" value="1"/>
</dbReference>
<dbReference type="AlphaFoldDB" id="M8CQ33"/>
<feature type="domain" description="TRAM" evidence="6">
    <location>
        <begin position="1"/>
        <end position="58"/>
    </location>
</feature>
<dbReference type="PANTHER" id="PTHR11061">
    <property type="entry name" value="RNA M5U METHYLTRANSFERASE"/>
    <property type="match status" value="1"/>
</dbReference>
<dbReference type="GO" id="GO:0070041">
    <property type="term" value="F:rRNA (uridine-C5-)-methyltransferase activity"/>
    <property type="evidence" value="ECO:0007669"/>
    <property type="project" value="TreeGrafter"/>
</dbReference>
<dbReference type="Gene3D" id="2.40.50.1070">
    <property type="match status" value="1"/>
</dbReference>
<feature type="binding site" evidence="4">
    <location>
        <position position="335"/>
    </location>
    <ligand>
        <name>S-adenosyl-L-methionine</name>
        <dbReference type="ChEBI" id="CHEBI:59789"/>
    </ligand>
</feature>
<dbReference type="GO" id="GO:0070475">
    <property type="term" value="P:rRNA base methylation"/>
    <property type="evidence" value="ECO:0007669"/>
    <property type="project" value="TreeGrafter"/>
</dbReference>
<feature type="binding site" evidence="4">
    <location>
        <position position="380"/>
    </location>
    <ligand>
        <name>S-adenosyl-L-methionine</name>
        <dbReference type="ChEBI" id="CHEBI:59789"/>
    </ligand>
</feature>
<evidence type="ECO:0000256" key="5">
    <source>
        <dbReference type="PROSITE-ProRule" id="PRU10015"/>
    </source>
</evidence>
<dbReference type="SUPFAM" id="SSF50249">
    <property type="entry name" value="Nucleic acid-binding proteins"/>
    <property type="match status" value="1"/>
</dbReference>
<dbReference type="Gene3D" id="3.40.50.150">
    <property type="entry name" value="Vaccinia Virus protein VP39"/>
    <property type="match status" value="1"/>
</dbReference>
<feature type="binding site" evidence="4">
    <location>
        <position position="285"/>
    </location>
    <ligand>
        <name>S-adenosyl-L-methionine</name>
        <dbReference type="ChEBI" id="CHEBI:59789"/>
    </ligand>
</feature>